<evidence type="ECO:0000256" key="3">
    <source>
        <dbReference type="ARBA" id="ARBA00006484"/>
    </source>
</evidence>
<dbReference type="Pfam" id="PF13561">
    <property type="entry name" value="adh_short_C2"/>
    <property type="match status" value="1"/>
</dbReference>
<evidence type="ECO:0000256" key="2">
    <source>
        <dbReference type="ARBA" id="ARBA00005194"/>
    </source>
</evidence>
<dbReference type="NCBIfam" id="NF009464">
    <property type="entry name" value="PRK12824.1"/>
    <property type="match status" value="1"/>
</dbReference>
<comment type="function">
    <text evidence="1 12">Catalyzes the NADPH-dependent reduction of beta-ketoacyl-ACP substrates to beta-hydroxyacyl-ACP products, the first reductive step in the elongation cycle of fatty acid biosynthesis.</text>
</comment>
<dbReference type="InterPro" id="IPR002347">
    <property type="entry name" value="SDR_fam"/>
</dbReference>
<protein>
    <recommendedName>
        <fullName evidence="12">3-oxoacyl-[acyl-carrier-protein] reductase</fullName>
        <ecNumber evidence="12">1.1.1.100</ecNumber>
    </recommendedName>
</protein>
<dbReference type="AlphaFoldDB" id="Q0PQS9"/>
<keyword evidence="4 12" id="KW-0444">Lipid biosynthesis</keyword>
<reference evidence="14" key="1">
    <citation type="journal article" date="2007" name="Science">
        <title>Physiological proteomics of the uncultured endosymbiont of Riftia pachyptila.</title>
        <authorList>
            <person name="Markert S."/>
            <person name="Arndt C."/>
            <person name="Felbeck H."/>
            <person name="Becher D."/>
            <person name="Sievert S.M."/>
            <person name="Hugler M."/>
            <person name="Albrecht D."/>
            <person name="Robidart J."/>
            <person name="Bench S."/>
            <person name="Feldman R.A."/>
            <person name="Hecker M."/>
            <person name="Schweder T."/>
        </authorList>
    </citation>
    <scope>NUCLEOTIDE SEQUENCE</scope>
</reference>
<evidence type="ECO:0000256" key="8">
    <source>
        <dbReference type="ARBA" id="ARBA00023098"/>
    </source>
</evidence>
<dbReference type="NCBIfam" id="NF009466">
    <property type="entry name" value="PRK12826.1-2"/>
    <property type="match status" value="1"/>
</dbReference>
<evidence type="ECO:0000256" key="5">
    <source>
        <dbReference type="ARBA" id="ARBA00022832"/>
    </source>
</evidence>
<keyword evidence="7 12" id="KW-0560">Oxidoreductase</keyword>
<keyword evidence="6 11" id="KW-0521">NADP</keyword>
<feature type="binding site" evidence="11">
    <location>
        <begin position="12"/>
        <end position="15"/>
    </location>
    <ligand>
        <name>NADP(+)</name>
        <dbReference type="ChEBI" id="CHEBI:58349"/>
    </ligand>
</feature>
<feature type="binding site" evidence="11">
    <location>
        <position position="37"/>
    </location>
    <ligand>
        <name>NADP(+)</name>
        <dbReference type="ChEBI" id="CHEBI:58349"/>
    </ligand>
</feature>
<dbReference type="EMBL" id="DQ780080">
    <property type="protein sequence ID" value="ABG77078.1"/>
    <property type="molecule type" value="Genomic_DNA"/>
</dbReference>
<dbReference type="FunFam" id="3.40.50.720:FF:000037">
    <property type="entry name" value="3-oxoacyl-[acyl-carrier-protein] reductase FabG"/>
    <property type="match status" value="1"/>
</dbReference>
<evidence type="ECO:0000259" key="13">
    <source>
        <dbReference type="SMART" id="SM00822"/>
    </source>
</evidence>
<feature type="binding site" evidence="11">
    <location>
        <begin position="62"/>
        <end position="63"/>
    </location>
    <ligand>
        <name>NADP(+)</name>
        <dbReference type="ChEBI" id="CHEBI:58349"/>
    </ligand>
</feature>
<name>Q0PQS9_9GAMM</name>
<proteinExistence type="inferred from homology"/>
<dbReference type="InterPro" id="IPR011284">
    <property type="entry name" value="3oxo_ACP_reduc"/>
</dbReference>
<comment type="similarity">
    <text evidence="3 12">Belongs to the short-chain dehydrogenases/reductases (SDR) family.</text>
</comment>
<dbReference type="PROSITE" id="PS00061">
    <property type="entry name" value="ADH_SHORT"/>
    <property type="match status" value="1"/>
</dbReference>
<dbReference type="InterPro" id="IPR020904">
    <property type="entry name" value="Sc_DH/Rdtase_CS"/>
</dbReference>
<evidence type="ECO:0000256" key="4">
    <source>
        <dbReference type="ARBA" id="ARBA00022516"/>
    </source>
</evidence>
<evidence type="ECO:0000256" key="11">
    <source>
        <dbReference type="PIRSR" id="PIRSR611284-2"/>
    </source>
</evidence>
<comment type="subunit">
    <text evidence="12">Homotetramer.</text>
</comment>
<comment type="catalytic activity">
    <reaction evidence="12">
        <text>a (3R)-hydroxyacyl-[ACP] + NADP(+) = a 3-oxoacyl-[ACP] + NADPH + H(+)</text>
        <dbReference type="Rhea" id="RHEA:17397"/>
        <dbReference type="Rhea" id="RHEA-COMP:9916"/>
        <dbReference type="Rhea" id="RHEA-COMP:9945"/>
        <dbReference type="ChEBI" id="CHEBI:15378"/>
        <dbReference type="ChEBI" id="CHEBI:57783"/>
        <dbReference type="ChEBI" id="CHEBI:58349"/>
        <dbReference type="ChEBI" id="CHEBI:78776"/>
        <dbReference type="ChEBI" id="CHEBI:78827"/>
        <dbReference type="EC" id="1.1.1.100"/>
    </reaction>
</comment>
<evidence type="ECO:0000256" key="10">
    <source>
        <dbReference type="PIRSR" id="PIRSR611284-1"/>
    </source>
</evidence>
<comment type="pathway">
    <text evidence="2 12">Lipid metabolism; fatty acid biosynthesis.</text>
</comment>
<feature type="domain" description="Ketoreductase" evidence="13">
    <location>
        <begin position="6"/>
        <end position="185"/>
    </location>
</feature>
<keyword evidence="5 12" id="KW-0276">Fatty acid metabolism</keyword>
<dbReference type="InterPro" id="IPR050259">
    <property type="entry name" value="SDR"/>
</dbReference>
<feature type="binding site" evidence="11">
    <location>
        <position position="187"/>
    </location>
    <ligand>
        <name>NADP(+)</name>
        <dbReference type="ChEBI" id="CHEBI:58349"/>
    </ligand>
</feature>
<evidence type="ECO:0000256" key="6">
    <source>
        <dbReference type="ARBA" id="ARBA00022857"/>
    </source>
</evidence>
<dbReference type="PRINTS" id="PR00081">
    <property type="entry name" value="GDHRDH"/>
</dbReference>
<dbReference type="InterPro" id="IPR036291">
    <property type="entry name" value="NAD(P)-bd_dom_sf"/>
</dbReference>
<accession>Q0PQS9</accession>
<dbReference type="CDD" id="cd05333">
    <property type="entry name" value="BKR_SDR_c"/>
    <property type="match status" value="1"/>
</dbReference>
<dbReference type="NCBIfam" id="NF004197">
    <property type="entry name" value="PRK05653.1-1"/>
    <property type="match status" value="1"/>
</dbReference>
<feature type="binding site" evidence="11">
    <location>
        <position position="89"/>
    </location>
    <ligand>
        <name>NADP(+)</name>
        <dbReference type="ChEBI" id="CHEBI:58349"/>
    </ligand>
</feature>
<dbReference type="GO" id="GO:0030497">
    <property type="term" value="P:fatty acid elongation"/>
    <property type="evidence" value="ECO:0007669"/>
    <property type="project" value="UniProtKB-ARBA"/>
</dbReference>
<dbReference type="PANTHER" id="PTHR42879:SF2">
    <property type="entry name" value="3-OXOACYL-[ACYL-CARRIER-PROTEIN] REDUCTASE FABG"/>
    <property type="match status" value="1"/>
</dbReference>
<dbReference type="EC" id="1.1.1.100" evidence="12"/>
<dbReference type="NCBIfam" id="TIGR01830">
    <property type="entry name" value="3oxo_ACP_reduc"/>
    <property type="match status" value="1"/>
</dbReference>
<keyword evidence="8 12" id="KW-0443">Lipid metabolism</keyword>
<dbReference type="GO" id="GO:0051287">
    <property type="term" value="F:NAD binding"/>
    <property type="evidence" value="ECO:0007669"/>
    <property type="project" value="UniProtKB-UniRule"/>
</dbReference>
<dbReference type="UniPathway" id="UPA00094"/>
<dbReference type="PANTHER" id="PTHR42879">
    <property type="entry name" value="3-OXOACYL-(ACYL-CARRIER-PROTEIN) REDUCTASE"/>
    <property type="match status" value="1"/>
</dbReference>
<evidence type="ECO:0000256" key="12">
    <source>
        <dbReference type="RuleBase" id="RU366074"/>
    </source>
</evidence>
<sequence length="247" mass="25659">MNLENEIALVTGASRGIGAAIADTLGAAGATVIGTATSQGGADTISERFAGANIKGRGMVLNVTDQASIDAVVKQIGPDFGVPTVLVNNAGITRDNLMMRMKDEEWNDIIDTNLSSVFKVSKALLRGMMKARHGRIINISSVVGAMGNAGQTNYAAAKAGLFGFTKSLAREIGSRGITVNSVAPGFIETDMTRELPEAQRKALVDSIPLQKLGQPEDVANAVLFLASASGAYITGETLHVNGGMHMA</sequence>
<feature type="binding site" evidence="11">
    <location>
        <begin position="154"/>
        <end position="158"/>
    </location>
    <ligand>
        <name>NADP(+)</name>
        <dbReference type="ChEBI" id="CHEBI:58349"/>
    </ligand>
</feature>
<dbReference type="Gene3D" id="3.40.50.720">
    <property type="entry name" value="NAD(P)-binding Rossmann-like Domain"/>
    <property type="match status" value="1"/>
</dbReference>
<evidence type="ECO:0000256" key="1">
    <source>
        <dbReference type="ARBA" id="ARBA00002607"/>
    </source>
</evidence>
<dbReference type="SMART" id="SM00822">
    <property type="entry name" value="PKS_KR"/>
    <property type="match status" value="1"/>
</dbReference>
<dbReference type="PRINTS" id="PR00080">
    <property type="entry name" value="SDRFAMILY"/>
</dbReference>
<feature type="active site" description="Proton acceptor" evidence="10">
    <location>
        <position position="154"/>
    </location>
</feature>
<dbReference type="GO" id="GO:0004316">
    <property type="term" value="F:3-oxoacyl-[acyl-carrier-protein] reductase (NADPH) activity"/>
    <property type="evidence" value="ECO:0007669"/>
    <property type="project" value="UniProtKB-UniRule"/>
</dbReference>
<dbReference type="SUPFAM" id="SSF51735">
    <property type="entry name" value="NAD(P)-binding Rossmann-fold domains"/>
    <property type="match status" value="1"/>
</dbReference>
<keyword evidence="9 12" id="KW-0275">Fatty acid biosynthesis</keyword>
<evidence type="ECO:0000256" key="7">
    <source>
        <dbReference type="ARBA" id="ARBA00023002"/>
    </source>
</evidence>
<evidence type="ECO:0000313" key="14">
    <source>
        <dbReference type="EMBL" id="ABG77078.1"/>
    </source>
</evidence>
<dbReference type="InterPro" id="IPR057326">
    <property type="entry name" value="KR_dom"/>
</dbReference>
<evidence type="ECO:0000256" key="9">
    <source>
        <dbReference type="ARBA" id="ARBA00023160"/>
    </source>
</evidence>
<organism evidence="14">
    <name type="scientific">Candidatus Endoriftia persephone str. Hot96_1+Hot96_2</name>
    <dbReference type="NCBI Taxonomy" id="394104"/>
    <lineage>
        <taxon>Bacteria</taxon>
        <taxon>Pseudomonadati</taxon>
        <taxon>Pseudomonadota</taxon>
        <taxon>Gammaproteobacteria</taxon>
        <taxon>Chromatiales</taxon>
        <taxon>Sedimenticolaceae</taxon>
        <taxon>Candidatus Endoriftia</taxon>
    </lineage>
</organism>